<keyword evidence="3 7" id="KW-0812">Transmembrane</keyword>
<evidence type="ECO:0000256" key="5">
    <source>
        <dbReference type="ARBA" id="ARBA00023136"/>
    </source>
</evidence>
<feature type="region of interest" description="Disordered" evidence="6">
    <location>
        <begin position="288"/>
        <end position="323"/>
    </location>
</feature>
<evidence type="ECO:0000256" key="4">
    <source>
        <dbReference type="ARBA" id="ARBA00022989"/>
    </source>
</evidence>
<evidence type="ECO:0000256" key="3">
    <source>
        <dbReference type="ARBA" id="ARBA00022692"/>
    </source>
</evidence>
<dbReference type="AlphaFoldDB" id="A0A239ABS5"/>
<dbReference type="EMBL" id="FZNW01000036">
    <property type="protein sequence ID" value="SNR93050.1"/>
    <property type="molecule type" value="Genomic_DNA"/>
</dbReference>
<dbReference type="GO" id="GO:0016020">
    <property type="term" value="C:membrane"/>
    <property type="evidence" value="ECO:0007669"/>
    <property type="project" value="UniProtKB-SubCell"/>
</dbReference>
<evidence type="ECO:0000259" key="8">
    <source>
        <dbReference type="Pfam" id="PF00892"/>
    </source>
</evidence>
<dbReference type="InterPro" id="IPR000620">
    <property type="entry name" value="EamA_dom"/>
</dbReference>
<feature type="transmembrane region" description="Helical" evidence="7">
    <location>
        <begin position="267"/>
        <end position="284"/>
    </location>
</feature>
<feature type="transmembrane region" description="Helical" evidence="7">
    <location>
        <begin position="209"/>
        <end position="233"/>
    </location>
</feature>
<sequence>MASHDRFLAVVIALLWGMNFIAIDITLGHFPPLLAAALRFTLIAIPVVLFVPPPRVPLRWLLGYGLGTGTCQFAFLFVAIELGMPAGLASLVLQASAPFTVLLGVLLLAEPVRPVAALGVVIAAAGMALIGWQRFEHAALLPMVLTLLGALSWAAGNLCVRKARPDSALRFTVWMAVVPPLPLLTLSLLAEGPGTAWRAVSTIDSAQGWAALGGLAYVALFGSVIAAALWAVLMGRNPAGTVAPFSMLVPVVGMSAAFVLLGERPTAVELFAALLVIGGVLLGSRPARGDTDATHREPHARGGVSEATSAERGRSSPARISSA</sequence>
<feature type="transmembrane region" description="Helical" evidence="7">
    <location>
        <begin position="115"/>
        <end position="132"/>
    </location>
</feature>
<accession>A0A239ABS5</accession>
<organism evidence="9 10">
    <name type="scientific">Haloechinothrix alba</name>
    <dbReference type="NCBI Taxonomy" id="664784"/>
    <lineage>
        <taxon>Bacteria</taxon>
        <taxon>Bacillati</taxon>
        <taxon>Actinomycetota</taxon>
        <taxon>Actinomycetes</taxon>
        <taxon>Pseudonocardiales</taxon>
        <taxon>Pseudonocardiaceae</taxon>
        <taxon>Haloechinothrix</taxon>
    </lineage>
</organism>
<evidence type="ECO:0000313" key="10">
    <source>
        <dbReference type="Proteomes" id="UP000198348"/>
    </source>
</evidence>
<feature type="transmembrane region" description="Helical" evidence="7">
    <location>
        <begin position="240"/>
        <end position="261"/>
    </location>
</feature>
<gene>
    <name evidence="9" type="ORF">SAMN06265360_1362</name>
</gene>
<keyword evidence="10" id="KW-1185">Reference proteome</keyword>
<dbReference type="InterPro" id="IPR037185">
    <property type="entry name" value="EmrE-like"/>
</dbReference>
<feature type="domain" description="EamA" evidence="8">
    <location>
        <begin position="143"/>
        <end position="282"/>
    </location>
</feature>
<dbReference type="Proteomes" id="UP000198348">
    <property type="component" value="Unassembled WGS sequence"/>
</dbReference>
<dbReference type="PANTHER" id="PTHR32322:SF9">
    <property type="entry name" value="AMINO-ACID METABOLITE EFFLUX PUMP-RELATED"/>
    <property type="match status" value="1"/>
</dbReference>
<evidence type="ECO:0000256" key="7">
    <source>
        <dbReference type="SAM" id="Phobius"/>
    </source>
</evidence>
<evidence type="ECO:0000256" key="6">
    <source>
        <dbReference type="SAM" id="MobiDB-lite"/>
    </source>
</evidence>
<comment type="similarity">
    <text evidence="2">Belongs to the EamA transporter family.</text>
</comment>
<keyword evidence="4 7" id="KW-1133">Transmembrane helix</keyword>
<dbReference type="Pfam" id="PF00892">
    <property type="entry name" value="EamA"/>
    <property type="match status" value="2"/>
</dbReference>
<dbReference type="RefSeq" id="WP_089303402.1">
    <property type="nucleotide sequence ID" value="NZ_FZNW01000036.1"/>
</dbReference>
<evidence type="ECO:0000256" key="2">
    <source>
        <dbReference type="ARBA" id="ARBA00007362"/>
    </source>
</evidence>
<keyword evidence="5 7" id="KW-0472">Membrane</keyword>
<feature type="transmembrane region" description="Helical" evidence="7">
    <location>
        <begin position="58"/>
        <end position="80"/>
    </location>
</feature>
<evidence type="ECO:0000256" key="1">
    <source>
        <dbReference type="ARBA" id="ARBA00004141"/>
    </source>
</evidence>
<feature type="transmembrane region" description="Helical" evidence="7">
    <location>
        <begin position="33"/>
        <end position="51"/>
    </location>
</feature>
<feature type="transmembrane region" description="Helical" evidence="7">
    <location>
        <begin position="171"/>
        <end position="189"/>
    </location>
</feature>
<feature type="domain" description="EamA" evidence="8">
    <location>
        <begin position="7"/>
        <end position="131"/>
    </location>
</feature>
<dbReference type="PANTHER" id="PTHR32322">
    <property type="entry name" value="INNER MEMBRANE TRANSPORTER"/>
    <property type="match status" value="1"/>
</dbReference>
<proteinExistence type="inferred from homology"/>
<dbReference type="SUPFAM" id="SSF103481">
    <property type="entry name" value="Multidrug resistance efflux transporter EmrE"/>
    <property type="match status" value="2"/>
</dbReference>
<protein>
    <submittedName>
        <fullName evidence="9">O-acetylserine/cysteine efflux transporter</fullName>
    </submittedName>
</protein>
<evidence type="ECO:0000313" key="9">
    <source>
        <dbReference type="EMBL" id="SNR93050.1"/>
    </source>
</evidence>
<feature type="compositionally biased region" description="Basic and acidic residues" evidence="6">
    <location>
        <begin position="288"/>
        <end position="300"/>
    </location>
</feature>
<comment type="subcellular location">
    <subcellularLocation>
        <location evidence="1">Membrane</location>
        <topology evidence="1">Multi-pass membrane protein</topology>
    </subcellularLocation>
</comment>
<feature type="transmembrane region" description="Helical" evidence="7">
    <location>
        <begin position="138"/>
        <end position="159"/>
    </location>
</feature>
<dbReference type="OrthoDB" id="9812521at2"/>
<dbReference type="InterPro" id="IPR050638">
    <property type="entry name" value="AA-Vitamin_Transporters"/>
</dbReference>
<name>A0A239ABS5_9PSEU</name>
<feature type="transmembrane region" description="Helical" evidence="7">
    <location>
        <begin position="86"/>
        <end position="108"/>
    </location>
</feature>
<reference evidence="9 10" key="1">
    <citation type="submission" date="2017-06" db="EMBL/GenBank/DDBJ databases">
        <authorList>
            <person name="Kim H.J."/>
            <person name="Triplett B.A."/>
        </authorList>
    </citation>
    <scope>NUCLEOTIDE SEQUENCE [LARGE SCALE GENOMIC DNA]</scope>
    <source>
        <strain evidence="9 10">DSM 45207</strain>
    </source>
</reference>
<feature type="transmembrane region" description="Helical" evidence="7">
    <location>
        <begin position="7"/>
        <end position="27"/>
    </location>
</feature>